<dbReference type="EMBL" id="BTGU01000054">
    <property type="protein sequence ID" value="GMN54868.1"/>
    <property type="molecule type" value="Genomic_DNA"/>
</dbReference>
<proteinExistence type="predicted"/>
<name>A0AA88AVC3_FICCA</name>
<dbReference type="Proteomes" id="UP001187192">
    <property type="component" value="Unassembled WGS sequence"/>
</dbReference>
<comment type="caution">
    <text evidence="2">The sequence shown here is derived from an EMBL/GenBank/DDBJ whole genome shotgun (WGS) entry which is preliminary data.</text>
</comment>
<protein>
    <submittedName>
        <fullName evidence="2">Uncharacterized protein</fullName>
    </submittedName>
</protein>
<gene>
    <name evidence="2" type="ORF">TIFTF001_023986</name>
</gene>
<sequence length="34" mass="3381">MEKTSVSAMGGASSSSSSKFVPISFNNSGAAEVK</sequence>
<dbReference type="AlphaFoldDB" id="A0AA88AVC3"/>
<reference evidence="2" key="1">
    <citation type="submission" date="2023-07" db="EMBL/GenBank/DDBJ databases">
        <title>draft genome sequence of fig (Ficus carica).</title>
        <authorList>
            <person name="Takahashi T."/>
            <person name="Nishimura K."/>
        </authorList>
    </citation>
    <scope>NUCLEOTIDE SEQUENCE</scope>
</reference>
<feature type="region of interest" description="Disordered" evidence="1">
    <location>
        <begin position="1"/>
        <end position="34"/>
    </location>
</feature>
<evidence type="ECO:0000313" key="2">
    <source>
        <dbReference type="EMBL" id="GMN54868.1"/>
    </source>
</evidence>
<evidence type="ECO:0000256" key="1">
    <source>
        <dbReference type="SAM" id="MobiDB-lite"/>
    </source>
</evidence>
<feature type="compositionally biased region" description="Polar residues" evidence="1">
    <location>
        <begin position="24"/>
        <end position="34"/>
    </location>
</feature>
<feature type="compositionally biased region" description="Low complexity" evidence="1">
    <location>
        <begin position="1"/>
        <end position="18"/>
    </location>
</feature>
<evidence type="ECO:0000313" key="3">
    <source>
        <dbReference type="Proteomes" id="UP001187192"/>
    </source>
</evidence>
<organism evidence="2 3">
    <name type="scientific">Ficus carica</name>
    <name type="common">Common fig</name>
    <dbReference type="NCBI Taxonomy" id="3494"/>
    <lineage>
        <taxon>Eukaryota</taxon>
        <taxon>Viridiplantae</taxon>
        <taxon>Streptophyta</taxon>
        <taxon>Embryophyta</taxon>
        <taxon>Tracheophyta</taxon>
        <taxon>Spermatophyta</taxon>
        <taxon>Magnoliopsida</taxon>
        <taxon>eudicotyledons</taxon>
        <taxon>Gunneridae</taxon>
        <taxon>Pentapetalae</taxon>
        <taxon>rosids</taxon>
        <taxon>fabids</taxon>
        <taxon>Rosales</taxon>
        <taxon>Moraceae</taxon>
        <taxon>Ficeae</taxon>
        <taxon>Ficus</taxon>
    </lineage>
</organism>
<accession>A0AA88AVC3</accession>
<keyword evidence="3" id="KW-1185">Reference proteome</keyword>